<proteinExistence type="predicted"/>
<accession>A0A3E3E7I6</accession>
<evidence type="ECO:0000313" key="4">
    <source>
        <dbReference type="Proteomes" id="UP000261032"/>
    </source>
</evidence>
<dbReference type="Proteomes" id="UP000261032">
    <property type="component" value="Unassembled WGS sequence"/>
</dbReference>
<reference evidence="3 4" key="1">
    <citation type="submission" date="2018-08" db="EMBL/GenBank/DDBJ databases">
        <title>A genome reference for cultivated species of the human gut microbiota.</title>
        <authorList>
            <person name="Zou Y."/>
            <person name="Xue W."/>
            <person name="Luo G."/>
        </authorList>
    </citation>
    <scope>NUCLEOTIDE SEQUENCE [LARGE SCALE GENOMIC DNA]</scope>
    <source>
        <strain evidence="3 4">OM06-4</strain>
    </source>
</reference>
<reference evidence="2" key="2">
    <citation type="submission" date="2023-01" db="EMBL/GenBank/DDBJ databases">
        <title>Human gut microbiome strain richness.</title>
        <authorList>
            <person name="Chen-Liaw A."/>
        </authorList>
    </citation>
    <scope>NUCLEOTIDE SEQUENCE</scope>
    <source>
        <strain evidence="2">1001217st2_G6_1001217B_191108</strain>
    </source>
</reference>
<dbReference type="SUPFAM" id="SSF51182">
    <property type="entry name" value="RmlC-like cupins"/>
    <property type="match status" value="1"/>
</dbReference>
<feature type="domain" description="Cupin type-2" evidence="1">
    <location>
        <begin position="1"/>
        <end position="58"/>
    </location>
</feature>
<name>A0A3E3E7I6_9FIRM</name>
<dbReference type="InterPro" id="IPR011051">
    <property type="entry name" value="RmlC_Cupin_sf"/>
</dbReference>
<dbReference type="InterPro" id="IPR013096">
    <property type="entry name" value="Cupin_2"/>
</dbReference>
<comment type="caution">
    <text evidence="3">The sequence shown here is derived from an EMBL/GenBank/DDBJ whole genome shotgun (WGS) entry which is preliminary data.</text>
</comment>
<dbReference type="EMBL" id="QUSL01000050">
    <property type="protein sequence ID" value="RGD78002.1"/>
    <property type="molecule type" value="Genomic_DNA"/>
</dbReference>
<dbReference type="RefSeq" id="WP_003534901.1">
    <property type="nucleotide sequence ID" value="NZ_AP031443.1"/>
</dbReference>
<dbReference type="InterPro" id="IPR014710">
    <property type="entry name" value="RmlC-like_jellyroll"/>
</dbReference>
<organism evidence="3 4">
    <name type="scientific">Thomasclavelia ramosa</name>
    <dbReference type="NCBI Taxonomy" id="1547"/>
    <lineage>
        <taxon>Bacteria</taxon>
        <taxon>Bacillati</taxon>
        <taxon>Bacillota</taxon>
        <taxon>Erysipelotrichia</taxon>
        <taxon>Erysipelotrichales</taxon>
        <taxon>Coprobacillaceae</taxon>
        <taxon>Thomasclavelia</taxon>
    </lineage>
</organism>
<sequence>MHKHETGNNINYIVSGMGKAICDDDEESLFAGICHICKEDSKHSIINIGTEDFAMITIVVEQ</sequence>
<dbReference type="AlphaFoldDB" id="A0A3E3E7I6"/>
<evidence type="ECO:0000313" key="3">
    <source>
        <dbReference type="EMBL" id="RGD78002.1"/>
    </source>
</evidence>
<dbReference type="Pfam" id="PF07883">
    <property type="entry name" value="Cupin_2"/>
    <property type="match status" value="1"/>
</dbReference>
<protein>
    <recommendedName>
        <fullName evidence="1">Cupin type-2 domain-containing protein</fullName>
    </recommendedName>
</protein>
<dbReference type="EMBL" id="JAQLKE010000002">
    <property type="protein sequence ID" value="MDB7082592.1"/>
    <property type="molecule type" value="Genomic_DNA"/>
</dbReference>
<dbReference type="Proteomes" id="UP001211987">
    <property type="component" value="Unassembled WGS sequence"/>
</dbReference>
<evidence type="ECO:0000313" key="2">
    <source>
        <dbReference type="EMBL" id="MDB7082592.1"/>
    </source>
</evidence>
<gene>
    <name evidence="3" type="ORF">DXB93_17575</name>
    <name evidence="2" type="ORF">PM738_02165</name>
</gene>
<dbReference type="Gene3D" id="2.60.120.10">
    <property type="entry name" value="Jelly Rolls"/>
    <property type="match status" value="1"/>
</dbReference>
<evidence type="ECO:0000259" key="1">
    <source>
        <dbReference type="Pfam" id="PF07883"/>
    </source>
</evidence>